<protein>
    <submittedName>
        <fullName evidence="1">DUF1493 family protein</fullName>
    </submittedName>
</protein>
<accession>A0A369Q1K3</accession>
<dbReference type="RefSeq" id="WP_115402496.1">
    <property type="nucleotide sequence ID" value="NZ_QPKV01000003.1"/>
</dbReference>
<evidence type="ECO:0000313" key="1">
    <source>
        <dbReference type="EMBL" id="RDC57325.1"/>
    </source>
</evidence>
<dbReference type="Proteomes" id="UP000253961">
    <property type="component" value="Unassembled WGS sequence"/>
</dbReference>
<dbReference type="OrthoDB" id="1367059at2"/>
<evidence type="ECO:0000313" key="2">
    <source>
        <dbReference type="Proteomes" id="UP000253961"/>
    </source>
</evidence>
<reference evidence="1 2" key="1">
    <citation type="submission" date="2018-07" db="EMBL/GenBank/DDBJ databases">
        <title>Pedobacter sp. nov., isolated from soil.</title>
        <authorList>
            <person name="Zhou L.Y."/>
            <person name="Du Z.J."/>
        </authorList>
    </citation>
    <scope>NUCLEOTIDE SEQUENCE [LARGE SCALE GENOMIC DNA]</scope>
    <source>
        <strain evidence="1 2">JDX94</strain>
    </source>
</reference>
<keyword evidence="2" id="KW-1185">Reference proteome</keyword>
<organism evidence="1 2">
    <name type="scientific">Pedobacter chinensis</name>
    <dbReference type="NCBI Taxonomy" id="2282421"/>
    <lineage>
        <taxon>Bacteria</taxon>
        <taxon>Pseudomonadati</taxon>
        <taxon>Bacteroidota</taxon>
        <taxon>Sphingobacteriia</taxon>
        <taxon>Sphingobacteriales</taxon>
        <taxon>Sphingobacteriaceae</taxon>
        <taxon>Pedobacter</taxon>
    </lineage>
</organism>
<comment type="caution">
    <text evidence="1">The sequence shown here is derived from an EMBL/GenBank/DDBJ whole genome shotgun (WGS) entry which is preliminary data.</text>
</comment>
<dbReference type="AlphaFoldDB" id="A0A369Q1K3"/>
<proteinExistence type="predicted"/>
<sequence>METEKHIEFSKLKHAYHTIKNFLESESGDDVTSLNTKIVGDLGLSGDDNYFLLVKFVEKFQLEHSDFNYDKHFYSEAELYDSAAALYNLLVISIWLPLKTIELLTFNKLKISKPTFYKPARSVSDMTFRDLLVWYVEGKYVADANIKYKLLKEWNKDFL</sequence>
<name>A0A369Q1K3_9SPHI</name>
<dbReference type="EMBL" id="QPKV01000003">
    <property type="protein sequence ID" value="RDC57325.1"/>
    <property type="molecule type" value="Genomic_DNA"/>
</dbReference>
<gene>
    <name evidence="1" type="ORF">DU508_09155</name>
</gene>